<protein>
    <submittedName>
        <fullName evidence="7">Unannotated protein</fullName>
    </submittedName>
</protein>
<dbReference type="PROSITE" id="PS51332">
    <property type="entry name" value="B12_BINDING"/>
    <property type="match status" value="1"/>
</dbReference>
<proteinExistence type="predicted"/>
<comment type="cofactor">
    <cofactor evidence="1">
        <name>adenosylcob(III)alamin</name>
        <dbReference type="ChEBI" id="CHEBI:18408"/>
    </cofactor>
</comment>
<evidence type="ECO:0000313" key="7">
    <source>
        <dbReference type="EMBL" id="CAB4782562.1"/>
    </source>
</evidence>
<dbReference type="GO" id="GO:0031419">
    <property type="term" value="F:cobalamin binding"/>
    <property type="evidence" value="ECO:0007669"/>
    <property type="project" value="UniProtKB-KW"/>
</dbReference>
<keyword evidence="3" id="KW-0479">Metal-binding</keyword>
<dbReference type="GO" id="GO:0046872">
    <property type="term" value="F:metal ion binding"/>
    <property type="evidence" value="ECO:0007669"/>
    <property type="project" value="UniProtKB-KW"/>
</dbReference>
<evidence type="ECO:0000256" key="3">
    <source>
        <dbReference type="ARBA" id="ARBA00022723"/>
    </source>
</evidence>
<feature type="domain" description="B12-binding" evidence="6">
    <location>
        <begin position="7"/>
        <end position="134"/>
    </location>
</feature>
<dbReference type="PANTHER" id="PTHR48101">
    <property type="entry name" value="METHYLMALONYL-COA MUTASE, MITOCHONDRIAL-RELATED"/>
    <property type="match status" value="1"/>
</dbReference>
<dbReference type="CDD" id="cd02071">
    <property type="entry name" value="MM_CoA_mut_B12_BD"/>
    <property type="match status" value="1"/>
</dbReference>
<reference evidence="7" key="1">
    <citation type="submission" date="2020-05" db="EMBL/GenBank/DDBJ databases">
        <authorList>
            <person name="Chiriac C."/>
            <person name="Salcher M."/>
            <person name="Ghai R."/>
            <person name="Kavagutti S V."/>
        </authorList>
    </citation>
    <scope>NUCLEOTIDE SEQUENCE</scope>
</reference>
<dbReference type="PANTHER" id="PTHR48101:SF1">
    <property type="entry name" value="METHYLMALONYL-COA MUTASE, LARGE SUBUNIT"/>
    <property type="match status" value="1"/>
</dbReference>
<keyword evidence="4" id="KW-0413">Isomerase</keyword>
<dbReference type="Pfam" id="PF02310">
    <property type="entry name" value="B12-binding"/>
    <property type="match status" value="1"/>
</dbReference>
<accession>A0A6J6WBM8</accession>
<dbReference type="Gene3D" id="3.40.50.280">
    <property type="entry name" value="Cobalamin-binding domain"/>
    <property type="match status" value="1"/>
</dbReference>
<keyword evidence="5" id="KW-0170">Cobalt</keyword>
<dbReference type="GO" id="GO:0016853">
    <property type="term" value="F:isomerase activity"/>
    <property type="evidence" value="ECO:0007669"/>
    <property type="project" value="UniProtKB-KW"/>
</dbReference>
<dbReference type="SUPFAM" id="SSF52242">
    <property type="entry name" value="Cobalamin (vitamin B12)-binding domain"/>
    <property type="match status" value="1"/>
</dbReference>
<dbReference type="InterPro" id="IPR006159">
    <property type="entry name" value="Acid_CoA_mut_C"/>
</dbReference>
<keyword evidence="2" id="KW-0846">Cobalamin</keyword>
<organism evidence="7">
    <name type="scientific">freshwater metagenome</name>
    <dbReference type="NCBI Taxonomy" id="449393"/>
    <lineage>
        <taxon>unclassified sequences</taxon>
        <taxon>metagenomes</taxon>
        <taxon>ecological metagenomes</taxon>
    </lineage>
</organism>
<evidence type="ECO:0000256" key="4">
    <source>
        <dbReference type="ARBA" id="ARBA00023235"/>
    </source>
</evidence>
<name>A0A6J6WBM8_9ZZZZ</name>
<sequence>MNTENTSLRVLVAKVGLDGHDRGVKVVARLLRDAGIEVIYTGLFQTPETVAAAAVDEDVDVVGLSMLSGAHMTLAPLVVAAIRARGVDIPVVIGGIVPNGDVAELKAAGIAEILGPGAPADEVVAAVRRAAANASV</sequence>
<evidence type="ECO:0000256" key="1">
    <source>
        <dbReference type="ARBA" id="ARBA00001922"/>
    </source>
</evidence>
<evidence type="ECO:0000259" key="6">
    <source>
        <dbReference type="PROSITE" id="PS51332"/>
    </source>
</evidence>
<dbReference type="EMBL" id="CAEZZP010000124">
    <property type="protein sequence ID" value="CAB4782562.1"/>
    <property type="molecule type" value="Genomic_DNA"/>
</dbReference>
<dbReference type="NCBIfam" id="TIGR00640">
    <property type="entry name" value="acid_CoA_mut_C"/>
    <property type="match status" value="1"/>
</dbReference>
<gene>
    <name evidence="7" type="ORF">UFOPK2880_01540</name>
</gene>
<evidence type="ECO:0000256" key="2">
    <source>
        <dbReference type="ARBA" id="ARBA00022628"/>
    </source>
</evidence>
<dbReference type="InterPro" id="IPR006158">
    <property type="entry name" value="Cobalamin-bd"/>
</dbReference>
<dbReference type="InterPro" id="IPR036724">
    <property type="entry name" value="Cobalamin-bd_sf"/>
</dbReference>
<evidence type="ECO:0000256" key="5">
    <source>
        <dbReference type="ARBA" id="ARBA00023285"/>
    </source>
</evidence>
<dbReference type="AlphaFoldDB" id="A0A6J6WBM8"/>